<feature type="region of interest" description="Disordered" evidence="1">
    <location>
        <begin position="190"/>
        <end position="252"/>
    </location>
</feature>
<keyword evidence="2" id="KW-0812">Transmembrane</keyword>
<dbReference type="Pfam" id="PF20151">
    <property type="entry name" value="DUF6533"/>
    <property type="match status" value="1"/>
</dbReference>
<feature type="transmembrane region" description="Helical" evidence="2">
    <location>
        <begin position="354"/>
        <end position="375"/>
    </location>
</feature>
<evidence type="ECO:0000256" key="1">
    <source>
        <dbReference type="SAM" id="MobiDB-lite"/>
    </source>
</evidence>
<evidence type="ECO:0000256" key="2">
    <source>
        <dbReference type="SAM" id="Phobius"/>
    </source>
</evidence>
<evidence type="ECO:0000313" key="5">
    <source>
        <dbReference type="Proteomes" id="UP000629468"/>
    </source>
</evidence>
<feature type="domain" description="DUF6533" evidence="3">
    <location>
        <begin position="322"/>
        <end position="365"/>
    </location>
</feature>
<feature type="transmembrane region" description="Helical" evidence="2">
    <location>
        <begin position="420"/>
        <end position="443"/>
    </location>
</feature>
<evidence type="ECO:0000259" key="3">
    <source>
        <dbReference type="Pfam" id="PF20151"/>
    </source>
</evidence>
<feature type="transmembrane region" description="Helical" evidence="2">
    <location>
        <begin position="515"/>
        <end position="533"/>
    </location>
</feature>
<keyword evidence="2" id="KW-0472">Membrane</keyword>
<gene>
    <name evidence="4" type="ORF">Agabi119p4_11573</name>
</gene>
<accession>A0A8H7EUS3</accession>
<dbReference type="EMBL" id="JABXXO010000016">
    <property type="protein sequence ID" value="KAF7759878.1"/>
    <property type="molecule type" value="Genomic_DNA"/>
</dbReference>
<comment type="caution">
    <text evidence="4">The sequence shown here is derived from an EMBL/GenBank/DDBJ whole genome shotgun (WGS) entry which is preliminary data.</text>
</comment>
<feature type="compositionally biased region" description="Basic and acidic residues" evidence="1">
    <location>
        <begin position="190"/>
        <end position="203"/>
    </location>
</feature>
<keyword evidence="2" id="KW-1133">Transmembrane helix</keyword>
<name>A0A8H7EUS3_AGABI</name>
<sequence>MIPRKLMKNEGLMALLEWNWNLPYNSLHLNTRYNIFFAGVALHLHHDNDSWGLLPAKTIIDQYERGLIFGRRTFPEIQLPEDGFEYRLIPLGESMNLYPILRQNEHAPPPNGDQFRLHFYPFDTLPPFRSHLHPKFAIFELGRKFNQLTERNPTAADAAFSSYPILNAIQNLYLRWSHPGVNKSLIEEWKKTGRPDGDGDRQSESSSRTGYDSMRSGVKRRRTGNSSEQGSPTPAGKSSDVMQMENPSSETLSHETLIEHERVYGKGGWTQESLSGWAADASNGEAYSSRIQYCNFNPEYRMWVFYYSTGMRDEPGLYPCHIVASTTLMVFDWILTFSSEVEFIWKAKWNIIKVLYLITRYLPLAFIPLDLSYVFTDSFTLLGCAAVYDTIIIMYIISLLTAEFIFTMRTVAVWGKDKHVAYILFATFATMCVVTPTLIGIHLKRTSQQLNGFREVQQGQCTPISDKSYKFLVATFTVTAAYDTTTLTFMVIRALSTSRWRVDSYLFRTVYGDGISFYIYIFGVSLVNIVFIFNMSSFFLLLQASFHSILACRVVLHIRQQLNRQEIPSNGSRRIFNPSVQTNSQS</sequence>
<protein>
    <recommendedName>
        <fullName evidence="3">DUF6533 domain-containing protein</fullName>
    </recommendedName>
</protein>
<dbReference type="Proteomes" id="UP000629468">
    <property type="component" value="Unassembled WGS sequence"/>
</dbReference>
<dbReference type="AlphaFoldDB" id="A0A8H7EUS3"/>
<dbReference type="InterPro" id="IPR045340">
    <property type="entry name" value="DUF6533"/>
</dbReference>
<evidence type="ECO:0000313" key="4">
    <source>
        <dbReference type="EMBL" id="KAF7759878.1"/>
    </source>
</evidence>
<feature type="transmembrane region" description="Helical" evidence="2">
    <location>
        <begin position="471"/>
        <end position="495"/>
    </location>
</feature>
<feature type="transmembrane region" description="Helical" evidence="2">
    <location>
        <begin position="387"/>
        <end position="408"/>
    </location>
</feature>
<organism evidence="4 5">
    <name type="scientific">Agaricus bisporus var. burnettii</name>
    <dbReference type="NCBI Taxonomy" id="192524"/>
    <lineage>
        <taxon>Eukaryota</taxon>
        <taxon>Fungi</taxon>
        <taxon>Dikarya</taxon>
        <taxon>Basidiomycota</taxon>
        <taxon>Agaricomycotina</taxon>
        <taxon>Agaricomycetes</taxon>
        <taxon>Agaricomycetidae</taxon>
        <taxon>Agaricales</taxon>
        <taxon>Agaricineae</taxon>
        <taxon>Agaricaceae</taxon>
        <taxon>Agaricus</taxon>
    </lineage>
</organism>
<reference evidence="4 5" key="1">
    <citation type="journal article" name="Sci. Rep.">
        <title>Telomere-to-telomere assembled and centromere annotated genomes of the two main subspecies of the button mushroom Agaricus bisporus reveal especially polymorphic chromosome ends.</title>
        <authorList>
            <person name="Sonnenberg A.S.M."/>
            <person name="Sedaghat-Telgerd N."/>
            <person name="Lavrijssen B."/>
            <person name="Ohm R.A."/>
            <person name="Hendrickx P.M."/>
            <person name="Scholtmeijer K."/>
            <person name="Baars J.J.P."/>
            <person name="van Peer A."/>
        </authorList>
    </citation>
    <scope>NUCLEOTIDE SEQUENCE [LARGE SCALE GENOMIC DNA]</scope>
    <source>
        <strain evidence="4 5">H119_p4</strain>
    </source>
</reference>
<proteinExistence type="predicted"/>